<feature type="transmembrane region" description="Helical" evidence="1">
    <location>
        <begin position="12"/>
        <end position="31"/>
    </location>
</feature>
<dbReference type="KEGG" id="rml:FF011L_07750"/>
<evidence type="ECO:0000256" key="1">
    <source>
        <dbReference type="SAM" id="Phobius"/>
    </source>
</evidence>
<evidence type="ECO:0000313" key="3">
    <source>
        <dbReference type="Proteomes" id="UP000320672"/>
    </source>
</evidence>
<keyword evidence="1" id="KW-1133">Transmembrane helix</keyword>
<organism evidence="2 3">
    <name type="scientific">Roseimaritima multifibrata</name>
    <dbReference type="NCBI Taxonomy" id="1930274"/>
    <lineage>
        <taxon>Bacteria</taxon>
        <taxon>Pseudomonadati</taxon>
        <taxon>Planctomycetota</taxon>
        <taxon>Planctomycetia</taxon>
        <taxon>Pirellulales</taxon>
        <taxon>Pirellulaceae</taxon>
        <taxon>Roseimaritima</taxon>
    </lineage>
</organism>
<keyword evidence="1" id="KW-0812">Transmembrane</keyword>
<evidence type="ECO:0008006" key="4">
    <source>
        <dbReference type="Google" id="ProtNLM"/>
    </source>
</evidence>
<feature type="transmembrane region" description="Helical" evidence="1">
    <location>
        <begin position="365"/>
        <end position="388"/>
    </location>
</feature>
<feature type="transmembrane region" description="Helical" evidence="1">
    <location>
        <begin position="231"/>
        <end position="252"/>
    </location>
</feature>
<dbReference type="AlphaFoldDB" id="A0A517MAX6"/>
<protein>
    <recommendedName>
        <fullName evidence="4">Glycosyltransferase RgtA/B/C/D-like domain-containing protein</fullName>
    </recommendedName>
</protein>
<dbReference type="RefSeq" id="WP_145350216.1">
    <property type="nucleotide sequence ID" value="NZ_CP036262.1"/>
</dbReference>
<proteinExistence type="predicted"/>
<feature type="transmembrane region" description="Helical" evidence="1">
    <location>
        <begin position="118"/>
        <end position="136"/>
    </location>
</feature>
<dbReference type="OrthoDB" id="9786218at2"/>
<accession>A0A517MAX6</accession>
<reference evidence="2 3" key="1">
    <citation type="submission" date="2019-02" db="EMBL/GenBank/DDBJ databases">
        <title>Deep-cultivation of Planctomycetes and their phenomic and genomic characterization uncovers novel biology.</title>
        <authorList>
            <person name="Wiegand S."/>
            <person name="Jogler M."/>
            <person name="Boedeker C."/>
            <person name="Pinto D."/>
            <person name="Vollmers J."/>
            <person name="Rivas-Marin E."/>
            <person name="Kohn T."/>
            <person name="Peeters S.H."/>
            <person name="Heuer A."/>
            <person name="Rast P."/>
            <person name="Oberbeckmann S."/>
            <person name="Bunk B."/>
            <person name="Jeske O."/>
            <person name="Meyerdierks A."/>
            <person name="Storesund J.E."/>
            <person name="Kallscheuer N."/>
            <person name="Luecker S."/>
            <person name="Lage O.M."/>
            <person name="Pohl T."/>
            <person name="Merkel B.J."/>
            <person name="Hornburger P."/>
            <person name="Mueller R.-W."/>
            <person name="Bruemmer F."/>
            <person name="Labrenz M."/>
            <person name="Spormann A.M."/>
            <person name="Op den Camp H."/>
            <person name="Overmann J."/>
            <person name="Amann R."/>
            <person name="Jetten M.S.M."/>
            <person name="Mascher T."/>
            <person name="Medema M.H."/>
            <person name="Devos D.P."/>
            <person name="Kaster A.-K."/>
            <person name="Ovreas L."/>
            <person name="Rohde M."/>
            <person name="Galperin M.Y."/>
            <person name="Jogler C."/>
        </authorList>
    </citation>
    <scope>NUCLEOTIDE SEQUENCE [LARGE SCALE GENOMIC DNA]</scope>
    <source>
        <strain evidence="2 3">FF011L</strain>
    </source>
</reference>
<dbReference type="Proteomes" id="UP000320672">
    <property type="component" value="Chromosome"/>
</dbReference>
<keyword evidence="1" id="KW-0472">Membrane</keyword>
<sequence>MPAATSNSANRWLHYGILVLLALAVANLLAWRSIEPDLWGHIQYGEDWIHAGAMPTTASHTYSTPDHPWVNHENLFELAVAVGQRTLGGLGLMVLKCAAGLWLLWLMIRSAAAHDVPMVVAAVAMLPVAAGLGEFWLMRPQLFSFLFCGVLLFSLDKAFRNWQSSWSVDWKWLILCVPVMVLWTNAHGGFAAGLCVLLAVLGLRGIEFVLHRRKITKHHDDSTTVPNLRTLLYLGCIGLASIAAIFVNPYGWELPYWMWMSLKQPRPEVSEWATIFEGGGVIVPFFTLCILSIVATVWTKQKRDWVQIVVLGLIAVQAIGHLRHLAFFAIAFGFWMPVHIHSLWQQIVKWRPSLGQSQETSPLATRLLIGEFLLVAGGLAGILGYTFANFGVDRSKYPVSAFEYMADEQLEGRLVVTFNWAQYALAALAPTTTVGFDGRYDTCYPQTVVDMNFDLLFGQDLSRRHRGPDSGPVDSNRVLEFGNPNLVLLDRIADPPAVQHLEQHPDWVPLYMDGLAGLWGRRTVYDDPSKSTYLPPERRHLSDVVPAGIAHWPGFPDRTGKHAFSPDVATAVAAQRQQANDVSIQLVKQSQAN</sequence>
<feature type="transmembrane region" description="Helical" evidence="1">
    <location>
        <begin position="87"/>
        <end position="106"/>
    </location>
</feature>
<name>A0A517MAX6_9BACT</name>
<evidence type="ECO:0000313" key="2">
    <source>
        <dbReference type="EMBL" id="QDS92039.1"/>
    </source>
</evidence>
<dbReference type="EMBL" id="CP036262">
    <property type="protein sequence ID" value="QDS92039.1"/>
    <property type="molecule type" value="Genomic_DNA"/>
</dbReference>
<feature type="transmembrane region" description="Helical" evidence="1">
    <location>
        <begin position="326"/>
        <end position="344"/>
    </location>
</feature>
<feature type="transmembrane region" description="Helical" evidence="1">
    <location>
        <begin position="272"/>
        <end position="298"/>
    </location>
</feature>
<keyword evidence="3" id="KW-1185">Reference proteome</keyword>
<feature type="transmembrane region" description="Helical" evidence="1">
    <location>
        <begin position="190"/>
        <end position="210"/>
    </location>
</feature>
<gene>
    <name evidence="2" type="ORF">FF011L_07750</name>
</gene>